<feature type="repeat" description="NHL" evidence="2">
    <location>
        <begin position="9"/>
        <end position="54"/>
    </location>
</feature>
<keyword evidence="1" id="KW-0677">Repeat</keyword>
<dbReference type="PROSITE" id="PS51125">
    <property type="entry name" value="NHL"/>
    <property type="match status" value="1"/>
</dbReference>
<evidence type="ECO:0000256" key="1">
    <source>
        <dbReference type="ARBA" id="ARBA00022737"/>
    </source>
</evidence>
<sequence>KFSPDGKFVGQFGTEGSGPGQLNWPTGIAIDAAVTGLVYVSERGNHRISVFTSDGAFVRKFGSEGRSIDQFYNPYGLAFDKDGLLHTCSIFM</sequence>
<dbReference type="GO" id="GO:0000209">
    <property type="term" value="P:protein polyubiquitination"/>
    <property type="evidence" value="ECO:0007669"/>
    <property type="project" value="TreeGrafter"/>
</dbReference>
<dbReference type="SUPFAM" id="SSF63829">
    <property type="entry name" value="Calcium-dependent phosphotriesterase"/>
    <property type="match status" value="1"/>
</dbReference>
<evidence type="ECO:0008006" key="5">
    <source>
        <dbReference type="Google" id="ProtNLM"/>
    </source>
</evidence>
<feature type="region of interest" description="Disordered" evidence="3">
    <location>
        <begin position="1"/>
        <end position="20"/>
    </location>
</feature>
<dbReference type="Gene3D" id="2.120.10.30">
    <property type="entry name" value="TolB, C-terminal domain"/>
    <property type="match status" value="1"/>
</dbReference>
<dbReference type="PANTHER" id="PTHR24104">
    <property type="entry name" value="E3 UBIQUITIN-PROTEIN LIGASE NHLRC1-RELATED"/>
    <property type="match status" value="1"/>
</dbReference>
<dbReference type="eggNOG" id="KOG2177">
    <property type="taxonomic scope" value="Eukaryota"/>
</dbReference>
<dbReference type="AlphaFoldDB" id="A0A1X7SNH5"/>
<organism evidence="4">
    <name type="scientific">Amphimedon queenslandica</name>
    <name type="common">Sponge</name>
    <dbReference type="NCBI Taxonomy" id="400682"/>
    <lineage>
        <taxon>Eukaryota</taxon>
        <taxon>Metazoa</taxon>
        <taxon>Porifera</taxon>
        <taxon>Demospongiae</taxon>
        <taxon>Heteroscleromorpha</taxon>
        <taxon>Haplosclerida</taxon>
        <taxon>Niphatidae</taxon>
        <taxon>Amphimedon</taxon>
    </lineage>
</organism>
<dbReference type="InterPro" id="IPR001258">
    <property type="entry name" value="NHL_repeat"/>
</dbReference>
<dbReference type="STRING" id="400682.A0A1X7SNH5"/>
<protein>
    <recommendedName>
        <fullName evidence="5">6-bladed beta-propeller</fullName>
    </recommendedName>
</protein>
<dbReference type="PANTHER" id="PTHR24104:SF25">
    <property type="entry name" value="PROTEIN LIN-41"/>
    <property type="match status" value="1"/>
</dbReference>
<dbReference type="GO" id="GO:0008270">
    <property type="term" value="F:zinc ion binding"/>
    <property type="evidence" value="ECO:0007669"/>
    <property type="project" value="UniProtKB-KW"/>
</dbReference>
<dbReference type="InterPro" id="IPR050952">
    <property type="entry name" value="TRIM-NHL_E3_ligases"/>
</dbReference>
<accession>A0A1X7SNH5</accession>
<dbReference type="GO" id="GO:0043161">
    <property type="term" value="P:proteasome-mediated ubiquitin-dependent protein catabolic process"/>
    <property type="evidence" value="ECO:0007669"/>
    <property type="project" value="TreeGrafter"/>
</dbReference>
<dbReference type="InParanoid" id="A0A1X7SNH5"/>
<dbReference type="InterPro" id="IPR011042">
    <property type="entry name" value="6-blade_b-propeller_TolB-like"/>
</dbReference>
<proteinExistence type="predicted"/>
<dbReference type="GO" id="GO:0061630">
    <property type="term" value="F:ubiquitin protein ligase activity"/>
    <property type="evidence" value="ECO:0007669"/>
    <property type="project" value="TreeGrafter"/>
</dbReference>
<reference evidence="4" key="1">
    <citation type="submission" date="2017-05" db="UniProtKB">
        <authorList>
            <consortium name="EnsemblMetazoa"/>
        </authorList>
    </citation>
    <scope>IDENTIFICATION</scope>
</reference>
<dbReference type="EnsemblMetazoa" id="Aqu2.1.03635_001">
    <property type="protein sequence ID" value="Aqu2.1.03635_001"/>
    <property type="gene ID" value="Aqu2.1.03635"/>
</dbReference>
<name>A0A1X7SNH5_AMPQE</name>
<evidence type="ECO:0000256" key="2">
    <source>
        <dbReference type="PROSITE-ProRule" id="PRU00504"/>
    </source>
</evidence>
<evidence type="ECO:0000313" key="4">
    <source>
        <dbReference type="EnsemblMetazoa" id="Aqu2.1.03635_001"/>
    </source>
</evidence>
<dbReference type="Pfam" id="PF01436">
    <property type="entry name" value="NHL"/>
    <property type="match status" value="1"/>
</dbReference>
<evidence type="ECO:0000256" key="3">
    <source>
        <dbReference type="SAM" id="MobiDB-lite"/>
    </source>
</evidence>